<dbReference type="InterPro" id="IPR009003">
    <property type="entry name" value="Peptidase_S1_PA"/>
</dbReference>
<dbReference type="EMBL" id="JAPDDR010000001">
    <property type="protein sequence ID" value="MCW1912305.1"/>
    <property type="molecule type" value="Genomic_DNA"/>
</dbReference>
<dbReference type="Pfam" id="PF13365">
    <property type="entry name" value="Trypsin_2"/>
    <property type="match status" value="1"/>
</dbReference>
<dbReference type="PANTHER" id="PTHR22939:SF129">
    <property type="entry name" value="SERINE PROTEASE HTRA2, MITOCHONDRIAL"/>
    <property type="match status" value="1"/>
</dbReference>
<accession>A0ABT3FZA9</accession>
<evidence type="ECO:0000313" key="3">
    <source>
        <dbReference type="EMBL" id="MCW1912305.1"/>
    </source>
</evidence>
<keyword evidence="2" id="KW-1133">Transmembrane helix</keyword>
<evidence type="ECO:0000256" key="1">
    <source>
        <dbReference type="SAM" id="MobiDB-lite"/>
    </source>
</evidence>
<dbReference type="Proteomes" id="UP001165653">
    <property type="component" value="Unassembled WGS sequence"/>
</dbReference>
<sequence length="508" mass="55101">MQLQFNCPHCGVAMQASIQGAGANVECPSCGQQFKVESETPVVKAQAVPVSQGRPVQRQVPQGRAAQPAPVRKKAGASESQKLFAGLGVAAVLLVGVVVWIQVEGRKRVEPPPPRVAEEVSALSKSVPAPKPVEPEETDPAKVRMNEELEKIKEALVASEKREKQRIEEAANRSGAARDAVLSERQAEHEALRDHLAENVFGGDTAVAEEFLSVQNDVMWGASNRMNDGDSSNDFKNREDFEAFVMERLLVWFEKKPLLSEWLKTSQRDPRKVIQEILQTRPQKSSKPEKSFDFSKYASVGSGFWISSDGWLVSNDHVVSDSKTVELRLRDGTVVPAQVVKTDEESDLALIKADHAPKSWLAVSKGEKDLQLGRTVFTVGYPNPMIQGVEAKFTDGRVSAASGFEDSKDSYQITVPIQQGNSGGALVDFETGWVVGVINAKLLNRAGASADNVSYAIKGKLLSGLIESVSEAKTAVAKVPAKPITKGSESEVISRATEASVLILRPKK</sequence>
<feature type="region of interest" description="Disordered" evidence="1">
    <location>
        <begin position="109"/>
        <end position="140"/>
    </location>
</feature>
<gene>
    <name evidence="3" type="ORF">OJ996_01890</name>
</gene>
<evidence type="ECO:0000313" key="4">
    <source>
        <dbReference type="Proteomes" id="UP001165653"/>
    </source>
</evidence>
<dbReference type="Gene3D" id="2.20.28.160">
    <property type="match status" value="1"/>
</dbReference>
<dbReference type="SUPFAM" id="SSF50494">
    <property type="entry name" value="Trypsin-like serine proteases"/>
    <property type="match status" value="1"/>
</dbReference>
<dbReference type="PANTHER" id="PTHR22939">
    <property type="entry name" value="SERINE PROTEASE FAMILY S1C HTRA-RELATED"/>
    <property type="match status" value="1"/>
</dbReference>
<keyword evidence="2" id="KW-0472">Membrane</keyword>
<dbReference type="RefSeq" id="WP_264510589.1">
    <property type="nucleotide sequence ID" value="NZ_JAPDDR010000001.1"/>
</dbReference>
<keyword evidence="4" id="KW-1185">Reference proteome</keyword>
<protein>
    <submittedName>
        <fullName evidence="3">Trypsin-like peptidase domain-containing protein</fullName>
    </submittedName>
</protein>
<feature type="transmembrane region" description="Helical" evidence="2">
    <location>
        <begin position="83"/>
        <end position="103"/>
    </location>
</feature>
<keyword evidence="2" id="KW-0812">Transmembrane</keyword>
<dbReference type="InterPro" id="IPR001940">
    <property type="entry name" value="Peptidase_S1C"/>
</dbReference>
<dbReference type="Gene3D" id="2.40.10.10">
    <property type="entry name" value="Trypsin-like serine proteases"/>
    <property type="match status" value="2"/>
</dbReference>
<name>A0ABT3FZA9_9BACT</name>
<organism evidence="3 4">
    <name type="scientific">Luteolibacter rhizosphaerae</name>
    <dbReference type="NCBI Taxonomy" id="2989719"/>
    <lineage>
        <taxon>Bacteria</taxon>
        <taxon>Pseudomonadati</taxon>
        <taxon>Verrucomicrobiota</taxon>
        <taxon>Verrucomicrobiia</taxon>
        <taxon>Verrucomicrobiales</taxon>
        <taxon>Verrucomicrobiaceae</taxon>
        <taxon>Luteolibacter</taxon>
    </lineage>
</organism>
<dbReference type="InterPro" id="IPR043504">
    <property type="entry name" value="Peptidase_S1_PA_chymotrypsin"/>
</dbReference>
<reference evidence="3" key="1">
    <citation type="submission" date="2022-10" db="EMBL/GenBank/DDBJ databases">
        <title>Luteolibacter sp. GHJ8, whole genome shotgun sequencing project.</title>
        <authorList>
            <person name="Zhao G."/>
            <person name="Shen L."/>
        </authorList>
    </citation>
    <scope>NUCLEOTIDE SEQUENCE</scope>
    <source>
        <strain evidence="3">GHJ8</strain>
    </source>
</reference>
<proteinExistence type="predicted"/>
<dbReference type="PRINTS" id="PR00834">
    <property type="entry name" value="PROTEASES2C"/>
</dbReference>
<feature type="region of interest" description="Disordered" evidence="1">
    <location>
        <begin position="47"/>
        <end position="74"/>
    </location>
</feature>
<evidence type="ECO:0000256" key="2">
    <source>
        <dbReference type="SAM" id="Phobius"/>
    </source>
</evidence>
<comment type="caution">
    <text evidence="3">The sequence shown here is derived from an EMBL/GenBank/DDBJ whole genome shotgun (WGS) entry which is preliminary data.</text>
</comment>